<proteinExistence type="predicted"/>
<feature type="region of interest" description="Disordered" evidence="1">
    <location>
        <begin position="73"/>
        <end position="92"/>
    </location>
</feature>
<reference evidence="2 3" key="1">
    <citation type="journal article" date="2016" name="DNA Res.">
        <title>Genome sequence of Aspergillus luchuensis NBRC 4314.</title>
        <authorList>
            <person name="Yamada O."/>
            <person name="Machida M."/>
            <person name="Hosoyama A."/>
            <person name="Goto M."/>
            <person name="Takahashi T."/>
            <person name="Futagami T."/>
            <person name="Yamagata Y."/>
            <person name="Takeuchi M."/>
            <person name="Kobayashi T."/>
            <person name="Koike H."/>
            <person name="Abe K."/>
            <person name="Asai K."/>
            <person name="Arita M."/>
            <person name="Fujita N."/>
            <person name="Fukuda K."/>
            <person name="Higa K."/>
            <person name="Horikawa H."/>
            <person name="Ishikawa T."/>
            <person name="Jinno K."/>
            <person name="Kato Y."/>
            <person name="Kirimura K."/>
            <person name="Mizutani O."/>
            <person name="Nakasone K."/>
            <person name="Sano M."/>
            <person name="Shiraishi Y."/>
            <person name="Tsukahara M."/>
            <person name="Gomi K."/>
        </authorList>
    </citation>
    <scope>NUCLEOTIDE SEQUENCE [LARGE SCALE GENOMIC DNA]</scope>
    <source>
        <strain evidence="2 3">RIB 2604</strain>
    </source>
</reference>
<organism evidence="2 3">
    <name type="scientific">Aspergillus kawachii</name>
    <name type="common">White koji mold</name>
    <name type="synonym">Aspergillus awamori var. kawachi</name>
    <dbReference type="NCBI Taxonomy" id="1069201"/>
    <lineage>
        <taxon>Eukaryota</taxon>
        <taxon>Fungi</taxon>
        <taxon>Dikarya</taxon>
        <taxon>Ascomycota</taxon>
        <taxon>Pezizomycotina</taxon>
        <taxon>Eurotiomycetes</taxon>
        <taxon>Eurotiomycetidae</taxon>
        <taxon>Eurotiales</taxon>
        <taxon>Aspergillaceae</taxon>
        <taxon>Aspergillus</taxon>
        <taxon>Aspergillus subgen. Circumdati</taxon>
    </lineage>
</organism>
<dbReference type="EMBL" id="BCWF01000025">
    <property type="protein sequence ID" value="GAT28619.1"/>
    <property type="molecule type" value="Genomic_DNA"/>
</dbReference>
<dbReference type="GO" id="GO:0004386">
    <property type="term" value="F:helicase activity"/>
    <property type="evidence" value="ECO:0007669"/>
    <property type="project" value="UniProtKB-KW"/>
</dbReference>
<reference evidence="3" key="2">
    <citation type="submission" date="2016-02" db="EMBL/GenBank/DDBJ databases">
        <title>Genome sequencing of Aspergillus luchuensis NBRC 4314.</title>
        <authorList>
            <person name="Yamada O."/>
        </authorList>
    </citation>
    <scope>NUCLEOTIDE SEQUENCE [LARGE SCALE GENOMIC DNA]</scope>
    <source>
        <strain evidence="3">RIB 2604</strain>
    </source>
</reference>
<evidence type="ECO:0000256" key="1">
    <source>
        <dbReference type="SAM" id="MobiDB-lite"/>
    </source>
</evidence>
<keyword evidence="2" id="KW-0347">Helicase</keyword>
<keyword evidence="2" id="KW-0378">Hydrolase</keyword>
<dbReference type="Proteomes" id="UP000075230">
    <property type="component" value="Unassembled WGS sequence"/>
</dbReference>
<evidence type="ECO:0000313" key="2">
    <source>
        <dbReference type="EMBL" id="GAT28619.1"/>
    </source>
</evidence>
<gene>
    <name evidence="2" type="ORF">RIB2604_02602620</name>
</gene>
<evidence type="ECO:0000313" key="3">
    <source>
        <dbReference type="Proteomes" id="UP000075230"/>
    </source>
</evidence>
<name>A0A146FTU7_ASPKA</name>
<accession>A0A146FTU7</accession>
<comment type="caution">
    <text evidence="2">The sequence shown here is derived from an EMBL/GenBank/DDBJ whole genome shotgun (WGS) entry which is preliminary data.</text>
</comment>
<keyword evidence="2" id="KW-0547">Nucleotide-binding</keyword>
<keyword evidence="2" id="KW-0067">ATP-binding</keyword>
<sequence>MGSKLHDYEYVVYAWPPHMQSTQRGGTGVDSGPHMLDHLGTLTPVIGDSLTQLPFGFKPPGSTNNSILTKLWAQSPVKDPKQKPQLAGPPQE</sequence>
<protein>
    <submittedName>
        <fullName evidence="2">Dead box ATP-dependent rna helicase</fullName>
    </submittedName>
</protein>
<dbReference type="AlphaFoldDB" id="A0A146FTU7"/>